<evidence type="ECO:0000256" key="1">
    <source>
        <dbReference type="SAM" id="MobiDB-lite"/>
    </source>
</evidence>
<keyword evidence="3" id="KW-1185">Reference proteome</keyword>
<name>A0A565BLF9_9BRAS</name>
<sequence length="106" mass="11882">MTNKILDCFKNQFIEQGELGGAQFAINENASGIIRAERAKRSIVSMMMLEKEQEKRSKKNKVVPKDTVEPLESWPESGEEEDDDKEEEVREGALASSTNKPLPDVG</sequence>
<comment type="caution">
    <text evidence="2">The sequence shown here is derived from an EMBL/GenBank/DDBJ whole genome shotgun (WGS) entry which is preliminary data.</text>
</comment>
<protein>
    <submittedName>
        <fullName evidence="2">Uncharacterized protein</fullName>
    </submittedName>
</protein>
<evidence type="ECO:0000313" key="2">
    <source>
        <dbReference type="EMBL" id="VVB01683.1"/>
    </source>
</evidence>
<feature type="region of interest" description="Disordered" evidence="1">
    <location>
        <begin position="51"/>
        <end position="106"/>
    </location>
</feature>
<dbReference type="Proteomes" id="UP000489600">
    <property type="component" value="Unassembled WGS sequence"/>
</dbReference>
<dbReference type="AlphaFoldDB" id="A0A565BLF9"/>
<evidence type="ECO:0000313" key="3">
    <source>
        <dbReference type="Proteomes" id="UP000489600"/>
    </source>
</evidence>
<proteinExistence type="predicted"/>
<feature type="compositionally biased region" description="Acidic residues" evidence="1">
    <location>
        <begin position="77"/>
        <end position="86"/>
    </location>
</feature>
<dbReference type="EMBL" id="CABITT030000004">
    <property type="protein sequence ID" value="VVB01683.1"/>
    <property type="molecule type" value="Genomic_DNA"/>
</dbReference>
<accession>A0A565BLF9</accession>
<organism evidence="2 3">
    <name type="scientific">Arabis nemorensis</name>
    <dbReference type="NCBI Taxonomy" id="586526"/>
    <lineage>
        <taxon>Eukaryota</taxon>
        <taxon>Viridiplantae</taxon>
        <taxon>Streptophyta</taxon>
        <taxon>Embryophyta</taxon>
        <taxon>Tracheophyta</taxon>
        <taxon>Spermatophyta</taxon>
        <taxon>Magnoliopsida</taxon>
        <taxon>eudicotyledons</taxon>
        <taxon>Gunneridae</taxon>
        <taxon>Pentapetalae</taxon>
        <taxon>rosids</taxon>
        <taxon>malvids</taxon>
        <taxon>Brassicales</taxon>
        <taxon>Brassicaceae</taxon>
        <taxon>Arabideae</taxon>
        <taxon>Arabis</taxon>
    </lineage>
</organism>
<reference evidence="2" key="1">
    <citation type="submission" date="2019-07" db="EMBL/GenBank/DDBJ databases">
        <authorList>
            <person name="Dittberner H."/>
        </authorList>
    </citation>
    <scope>NUCLEOTIDE SEQUENCE [LARGE SCALE GENOMIC DNA]</scope>
</reference>
<gene>
    <name evidence="2" type="ORF">ANE_LOCUS12127</name>
</gene>